<name>A0A344TQI5_9BACT</name>
<gene>
    <name evidence="2" type="ORF">DR864_25780</name>
</gene>
<dbReference type="InterPro" id="IPR051781">
    <property type="entry name" value="Metallo-dep_Hydrolase"/>
</dbReference>
<feature type="domain" description="Amidohydrolase-related" evidence="1">
    <location>
        <begin position="83"/>
        <end position="425"/>
    </location>
</feature>
<dbReference type="PANTHER" id="PTHR43135:SF3">
    <property type="entry name" value="ALPHA-D-RIBOSE 1-METHYLPHOSPHONATE 5-TRIPHOSPHATE DIPHOSPHATASE"/>
    <property type="match status" value="1"/>
</dbReference>
<keyword evidence="2" id="KW-0378">Hydrolase</keyword>
<evidence type="ECO:0000313" key="3">
    <source>
        <dbReference type="Proteomes" id="UP000251993"/>
    </source>
</evidence>
<dbReference type="InterPro" id="IPR006680">
    <property type="entry name" value="Amidohydro-rel"/>
</dbReference>
<dbReference type="SUPFAM" id="SSF51556">
    <property type="entry name" value="Metallo-dependent hydrolases"/>
    <property type="match status" value="1"/>
</dbReference>
<dbReference type="Gene3D" id="2.30.40.10">
    <property type="entry name" value="Urease, subunit C, domain 1"/>
    <property type="match status" value="1"/>
</dbReference>
<dbReference type="InterPro" id="IPR011059">
    <property type="entry name" value="Metal-dep_hydrolase_composite"/>
</dbReference>
<dbReference type="Gene3D" id="3.20.20.140">
    <property type="entry name" value="Metal-dependent hydrolases"/>
    <property type="match status" value="1"/>
</dbReference>
<sequence>MKQLFAFIGILFFIQGNGFTQKLYLLKPDRVFDGTAIHEGWRVLVQGEKIIAVGEPKNVEDAAQKLQTPDKSAPQIIDLKGCTLLPGFIEGHSHLFLHPYNETTWDDQVLKEARSLRTARATLHAKQTLMAGFTTVRDLGTEGAEFDDVGLKQAINQGIIPGPRMVIATKALIATGSYAPKGFSPDIEVPQGAEEADGHDRLIQAVRRQIGKGADVVKIYADYRWGLMGDARPTFLVDEIKLIVETARSSGRPTIAHAGSAEGMRRAILGGCETLEHGDAGTPEIFSLMHEKGVALCPTLAAGDAVSQYRGWKKGVEPEPERIKNKRITFKQALDAGVTICFGGDVGVFSHGDNAREMEMMVDYGMKPLDVLRSATSINANVFHLSQLGNIKGNFLADLVAVEGRPEERISDVRKIKFVMKNGEIFHNEPNLSPKSAK</sequence>
<dbReference type="GO" id="GO:0016810">
    <property type="term" value="F:hydrolase activity, acting on carbon-nitrogen (but not peptide) bonds"/>
    <property type="evidence" value="ECO:0007669"/>
    <property type="project" value="InterPro"/>
</dbReference>
<dbReference type="EMBL" id="CP030850">
    <property type="protein sequence ID" value="AXE20906.1"/>
    <property type="molecule type" value="Genomic_DNA"/>
</dbReference>
<dbReference type="KEGG" id="run:DR864_25780"/>
<organism evidence="2 3">
    <name type="scientific">Runella rosea</name>
    <dbReference type="NCBI Taxonomy" id="2259595"/>
    <lineage>
        <taxon>Bacteria</taxon>
        <taxon>Pseudomonadati</taxon>
        <taxon>Bacteroidota</taxon>
        <taxon>Cytophagia</taxon>
        <taxon>Cytophagales</taxon>
        <taxon>Spirosomataceae</taxon>
        <taxon>Runella</taxon>
    </lineage>
</organism>
<reference evidence="2 3" key="1">
    <citation type="submission" date="2018-07" db="EMBL/GenBank/DDBJ databases">
        <title>Genome sequencing of Runella.</title>
        <authorList>
            <person name="Baek M.-G."/>
            <person name="Yi H."/>
        </authorList>
    </citation>
    <scope>NUCLEOTIDE SEQUENCE [LARGE SCALE GENOMIC DNA]</scope>
    <source>
        <strain evidence="2 3">HYN0085</strain>
    </source>
</reference>
<dbReference type="AlphaFoldDB" id="A0A344TQI5"/>
<dbReference type="OrthoDB" id="9797498at2"/>
<dbReference type="RefSeq" id="WP_114069667.1">
    <property type="nucleotide sequence ID" value="NZ_CP030850.1"/>
</dbReference>
<protein>
    <submittedName>
        <fullName evidence="2">Amidohydrolase family protein</fullName>
    </submittedName>
</protein>
<dbReference type="InterPro" id="IPR032466">
    <property type="entry name" value="Metal_Hydrolase"/>
</dbReference>
<dbReference type="Pfam" id="PF01979">
    <property type="entry name" value="Amidohydro_1"/>
    <property type="match status" value="1"/>
</dbReference>
<dbReference type="InterPro" id="IPR057744">
    <property type="entry name" value="OTAase-like"/>
</dbReference>
<proteinExistence type="predicted"/>
<dbReference type="PANTHER" id="PTHR43135">
    <property type="entry name" value="ALPHA-D-RIBOSE 1-METHYLPHOSPHONATE 5-TRIPHOSPHATE DIPHOSPHATASE"/>
    <property type="match status" value="1"/>
</dbReference>
<dbReference type="Proteomes" id="UP000251993">
    <property type="component" value="Chromosome"/>
</dbReference>
<keyword evidence="3" id="KW-1185">Reference proteome</keyword>
<evidence type="ECO:0000259" key="1">
    <source>
        <dbReference type="Pfam" id="PF01979"/>
    </source>
</evidence>
<accession>A0A344TQI5</accession>
<dbReference type="SUPFAM" id="SSF51338">
    <property type="entry name" value="Composite domain of metallo-dependent hydrolases"/>
    <property type="match status" value="1"/>
</dbReference>
<dbReference type="CDD" id="cd01299">
    <property type="entry name" value="Met_dep_hydrolase_A"/>
    <property type="match status" value="1"/>
</dbReference>
<evidence type="ECO:0000313" key="2">
    <source>
        <dbReference type="EMBL" id="AXE20906.1"/>
    </source>
</evidence>